<evidence type="ECO:0008006" key="3">
    <source>
        <dbReference type="Google" id="ProtNLM"/>
    </source>
</evidence>
<accession>A0AAN5D347</accession>
<proteinExistence type="predicted"/>
<sequence>MDKNVVVTGGNQGVGLGLVKELLKNDQVGKVLATTRSPSTSHELLLIIDSRLEVVEMDADSDESINSAVQQISKAVGSYGIDFLINNAGVLHPVDINAPINRKEAMKNFEVNCVATMAVTYAFKELLKAGAKKSGHSQVVNISSLLGSISRTWGSVPPRQGRAEYVHEDDRN</sequence>
<gene>
    <name evidence="1" type="ORF">PMAYCL1PPCAC_25090</name>
</gene>
<dbReference type="InterPro" id="IPR051468">
    <property type="entry name" value="Fungal_SecMetab_SDRs"/>
</dbReference>
<dbReference type="GO" id="GO:0005737">
    <property type="term" value="C:cytoplasm"/>
    <property type="evidence" value="ECO:0007669"/>
    <property type="project" value="TreeGrafter"/>
</dbReference>
<dbReference type="AlphaFoldDB" id="A0AAN5D347"/>
<dbReference type="EMBL" id="BTRK01000005">
    <property type="protein sequence ID" value="GMR54895.1"/>
    <property type="molecule type" value="Genomic_DNA"/>
</dbReference>
<dbReference type="PANTHER" id="PTHR43544:SF35">
    <property type="entry name" value="C-FACTOR-RELATED"/>
    <property type="match status" value="1"/>
</dbReference>
<evidence type="ECO:0000313" key="2">
    <source>
        <dbReference type="Proteomes" id="UP001328107"/>
    </source>
</evidence>
<comment type="caution">
    <text evidence="1">The sequence shown here is derived from an EMBL/GenBank/DDBJ whole genome shotgun (WGS) entry which is preliminary data.</text>
</comment>
<dbReference type="Proteomes" id="UP001328107">
    <property type="component" value="Unassembled WGS sequence"/>
</dbReference>
<reference evidence="2" key="1">
    <citation type="submission" date="2022-10" db="EMBL/GenBank/DDBJ databases">
        <title>Genome assembly of Pristionchus species.</title>
        <authorList>
            <person name="Yoshida K."/>
            <person name="Sommer R.J."/>
        </authorList>
    </citation>
    <scope>NUCLEOTIDE SEQUENCE [LARGE SCALE GENOMIC DNA]</scope>
    <source>
        <strain evidence="2">RS5460</strain>
    </source>
</reference>
<dbReference type="SUPFAM" id="SSF51735">
    <property type="entry name" value="NAD(P)-binding Rossmann-fold domains"/>
    <property type="match status" value="1"/>
</dbReference>
<protein>
    <recommendedName>
        <fullName evidence="3">Dehydrogenase</fullName>
    </recommendedName>
</protein>
<dbReference type="InterPro" id="IPR036291">
    <property type="entry name" value="NAD(P)-bd_dom_sf"/>
</dbReference>
<organism evidence="1 2">
    <name type="scientific">Pristionchus mayeri</name>
    <dbReference type="NCBI Taxonomy" id="1317129"/>
    <lineage>
        <taxon>Eukaryota</taxon>
        <taxon>Metazoa</taxon>
        <taxon>Ecdysozoa</taxon>
        <taxon>Nematoda</taxon>
        <taxon>Chromadorea</taxon>
        <taxon>Rhabditida</taxon>
        <taxon>Rhabditina</taxon>
        <taxon>Diplogasteromorpha</taxon>
        <taxon>Diplogasteroidea</taxon>
        <taxon>Neodiplogasteridae</taxon>
        <taxon>Pristionchus</taxon>
    </lineage>
</organism>
<name>A0AAN5D347_9BILA</name>
<dbReference type="GO" id="GO:0016491">
    <property type="term" value="F:oxidoreductase activity"/>
    <property type="evidence" value="ECO:0007669"/>
    <property type="project" value="TreeGrafter"/>
</dbReference>
<dbReference type="PRINTS" id="PR00081">
    <property type="entry name" value="GDHRDH"/>
</dbReference>
<dbReference type="PANTHER" id="PTHR43544">
    <property type="entry name" value="SHORT-CHAIN DEHYDROGENASE/REDUCTASE"/>
    <property type="match status" value="1"/>
</dbReference>
<dbReference type="Gene3D" id="3.40.50.720">
    <property type="entry name" value="NAD(P)-binding Rossmann-like Domain"/>
    <property type="match status" value="1"/>
</dbReference>
<dbReference type="Pfam" id="PF00106">
    <property type="entry name" value="adh_short"/>
    <property type="match status" value="1"/>
</dbReference>
<evidence type="ECO:0000313" key="1">
    <source>
        <dbReference type="EMBL" id="GMR54895.1"/>
    </source>
</evidence>
<dbReference type="InterPro" id="IPR002347">
    <property type="entry name" value="SDR_fam"/>
</dbReference>
<keyword evidence="2" id="KW-1185">Reference proteome</keyword>